<gene>
    <name evidence="2" type="ORF">ACFQ14_12905</name>
</gene>
<organism evidence="2 3">
    <name type="scientific">Pseudahrensia aquimaris</name>
    <dbReference type="NCBI Taxonomy" id="744461"/>
    <lineage>
        <taxon>Bacteria</taxon>
        <taxon>Pseudomonadati</taxon>
        <taxon>Pseudomonadota</taxon>
        <taxon>Alphaproteobacteria</taxon>
        <taxon>Hyphomicrobiales</taxon>
        <taxon>Ahrensiaceae</taxon>
        <taxon>Pseudahrensia</taxon>
    </lineage>
</organism>
<proteinExistence type="predicted"/>
<dbReference type="Proteomes" id="UP001597101">
    <property type="component" value="Unassembled WGS sequence"/>
</dbReference>
<protein>
    <submittedName>
        <fullName evidence="2">Uncharacterized protein</fullName>
    </submittedName>
</protein>
<reference evidence="3" key="1">
    <citation type="journal article" date="2019" name="Int. J. Syst. Evol. Microbiol.">
        <title>The Global Catalogue of Microorganisms (GCM) 10K type strain sequencing project: providing services to taxonomists for standard genome sequencing and annotation.</title>
        <authorList>
            <consortium name="The Broad Institute Genomics Platform"/>
            <consortium name="The Broad Institute Genome Sequencing Center for Infectious Disease"/>
            <person name="Wu L."/>
            <person name="Ma J."/>
        </authorList>
    </citation>
    <scope>NUCLEOTIDE SEQUENCE [LARGE SCALE GENOMIC DNA]</scope>
    <source>
        <strain evidence="3">CCUG 60023</strain>
    </source>
</reference>
<name>A0ABW3FHR4_9HYPH</name>
<comment type="caution">
    <text evidence="2">The sequence shown here is derived from an EMBL/GenBank/DDBJ whole genome shotgun (WGS) entry which is preliminary data.</text>
</comment>
<feature type="signal peptide" evidence="1">
    <location>
        <begin position="1"/>
        <end position="24"/>
    </location>
</feature>
<feature type="chain" id="PRO_5046086615" evidence="1">
    <location>
        <begin position="25"/>
        <end position="301"/>
    </location>
</feature>
<dbReference type="EMBL" id="JBHTJV010000011">
    <property type="protein sequence ID" value="MFD0917308.1"/>
    <property type="molecule type" value="Genomic_DNA"/>
</dbReference>
<keyword evidence="3" id="KW-1185">Reference proteome</keyword>
<dbReference type="RefSeq" id="WP_377213171.1">
    <property type="nucleotide sequence ID" value="NZ_JBHTJV010000011.1"/>
</dbReference>
<evidence type="ECO:0000313" key="2">
    <source>
        <dbReference type="EMBL" id="MFD0917308.1"/>
    </source>
</evidence>
<accession>A0ABW3FHR4</accession>
<keyword evidence="1" id="KW-0732">Signal</keyword>
<evidence type="ECO:0000313" key="3">
    <source>
        <dbReference type="Proteomes" id="UP001597101"/>
    </source>
</evidence>
<evidence type="ECO:0000256" key="1">
    <source>
        <dbReference type="SAM" id="SignalP"/>
    </source>
</evidence>
<sequence>MFWKTSVFFGSVFLAASMANGALAQSLRSAADIERLKKNIVGNRCIPMKPVAFDENFTFVPLSENPDPTVLDQKGKDLTEEQVNSLVICAAGGPCEKTAKTMTASEVQLTFDIGEVLAQSIALSRTPMTGLSKNQQAYLEELQKSYDEVEALPGFLSFTSWPHTQACYRDGENGIQHAAQSFDFWGLPGNQVRSLKFILKRNPEGTFMVQIPALPSGDWQLCERPPLSAQLVWPLHTAHPNYPKGLEKCLETGERIFAGEKGRFIGIKMFGHRGAGTYGLGLSVWEGNRLVWRVGTIDVEP</sequence>